<dbReference type="SUPFAM" id="SSF55383">
    <property type="entry name" value="Copper amine oxidase, domain N"/>
    <property type="match status" value="1"/>
</dbReference>
<evidence type="ECO:0000259" key="2">
    <source>
        <dbReference type="Pfam" id="PF07833"/>
    </source>
</evidence>
<dbReference type="OrthoDB" id="2020910at2"/>
<name>A0A5J5GBF6_9BACL</name>
<evidence type="ECO:0000256" key="1">
    <source>
        <dbReference type="SAM" id="SignalP"/>
    </source>
</evidence>
<feature type="domain" description="Copper amine oxidase-like N-terminal" evidence="2">
    <location>
        <begin position="38"/>
        <end position="147"/>
    </location>
</feature>
<comment type="caution">
    <text evidence="3">The sequence shown here is derived from an EMBL/GenBank/DDBJ whole genome shotgun (WGS) entry which is preliminary data.</text>
</comment>
<dbReference type="Proteomes" id="UP000367750">
    <property type="component" value="Unassembled WGS sequence"/>
</dbReference>
<dbReference type="InterPro" id="IPR036582">
    <property type="entry name" value="Mao_N_sf"/>
</dbReference>
<dbReference type="RefSeq" id="WP_150457759.1">
    <property type="nucleotide sequence ID" value="NZ_VYKK01000008.1"/>
</dbReference>
<dbReference type="Pfam" id="PF07833">
    <property type="entry name" value="Cu_amine_oxidN1"/>
    <property type="match status" value="1"/>
</dbReference>
<keyword evidence="1" id="KW-0732">Signal</keyword>
<feature type="chain" id="PRO_5023821095" evidence="1">
    <location>
        <begin position="31"/>
        <end position="290"/>
    </location>
</feature>
<evidence type="ECO:0000313" key="3">
    <source>
        <dbReference type="EMBL" id="KAA9005446.1"/>
    </source>
</evidence>
<sequence>MKLLKAAKLQQILAVLLMAALLAVPFQASAASLPLRVVVDGDKVYFPDAQPFIDSKQRVQLPVRFVTEALGAKVLWNGPAKKASILLNGKTMEVYIGKSSYTVDGKTKRMDTAAVFKQSRTFVPLRFLYEGLGVSVNWDDSVKTVYISTKSGGSEAGGAPAQPSGGTKTANVHGFKVNYVEMGPNLDPVYITASRMTVYENDDWKAGQVLLQLTIVFGDVGSDPVQGAKDAENVLKQKVEADVVAAVMNYARTKKQRSDILPDKTFQSKDYKILVGSREYEDVAIILYPR</sequence>
<evidence type="ECO:0000313" key="4">
    <source>
        <dbReference type="Proteomes" id="UP000367750"/>
    </source>
</evidence>
<dbReference type="EMBL" id="VYKK01000008">
    <property type="protein sequence ID" value="KAA9005446.1"/>
    <property type="molecule type" value="Genomic_DNA"/>
</dbReference>
<dbReference type="Gene3D" id="3.30.457.10">
    <property type="entry name" value="Copper amine oxidase-like, N-terminal domain"/>
    <property type="match status" value="1"/>
</dbReference>
<gene>
    <name evidence="3" type="ORF">F4V43_08235</name>
</gene>
<proteinExistence type="predicted"/>
<feature type="signal peptide" evidence="1">
    <location>
        <begin position="1"/>
        <end position="30"/>
    </location>
</feature>
<reference evidence="3 4" key="1">
    <citation type="submission" date="2019-09" db="EMBL/GenBank/DDBJ databases">
        <title>Bacillus ochoae sp. nov., Paenibacillus whitsoniae sp. nov., Paenibacillus spiritus sp. nov. Isolated from the Mars Exploration Rover during spacecraft assembly.</title>
        <authorList>
            <person name="Seuylemezian A."/>
            <person name="Vaishampayan P."/>
        </authorList>
    </citation>
    <scope>NUCLEOTIDE SEQUENCE [LARGE SCALE GENOMIC DNA]</scope>
    <source>
        <strain evidence="3 4">MER_111</strain>
    </source>
</reference>
<dbReference type="AlphaFoldDB" id="A0A5J5GBF6"/>
<protein>
    <submittedName>
        <fullName evidence="3">Copper amine oxidase N-terminal domain-containing protein</fullName>
    </submittedName>
</protein>
<organism evidence="3 4">
    <name type="scientific">Paenibacillus spiritus</name>
    <dbReference type="NCBI Taxonomy" id="2496557"/>
    <lineage>
        <taxon>Bacteria</taxon>
        <taxon>Bacillati</taxon>
        <taxon>Bacillota</taxon>
        <taxon>Bacilli</taxon>
        <taxon>Bacillales</taxon>
        <taxon>Paenibacillaceae</taxon>
        <taxon>Paenibacillus</taxon>
    </lineage>
</organism>
<accession>A0A5J5GBF6</accession>
<keyword evidence="4" id="KW-1185">Reference proteome</keyword>
<dbReference type="InterPro" id="IPR012854">
    <property type="entry name" value="Cu_amine_oxidase-like_N"/>
</dbReference>